<name>W3XMH8_PESFW</name>
<sequence>MNDMIYDGFESLQSIDLWPNQTTGGRLLLHMEMAQALMQPQSSYHGWLQHLRFVVEVSHEDTDHAYELIESTSLDDLSEPYIAISYRWPENKSGVLPAKHHILAGTPRRPGEKFWRPVNAPIDVLRRAFAFARAHGIRKIWIDQECIDQEDEDEVAQAIQSMHVVYRQAAIVLAVLGHHVTNRADINALEKLAEMGDGAQVTLRERVMGDSWWTRAWAAQEMGVATYDQLRFMVGWHESLDTGGTWWRELTERYNQSRDAQDQQNVSREWVLRGNQPLYLNMLAGGSPKVLYGLVSGFSHPPVMPATVFALLTGYRQFQQECSPGANETFSTDGMPKMPIFEAVRLLAYKECLKVSDKLAMLGNLADFEQRIDRTKAVKLQLGFTACALALALYNGNVNPLFSSLHELVQELANTANRGLVSWLPSNQLSLEDLSTQFEFSHALNSMGGQSCKALVLDGKLATKGFMWEISEYRGFQGIAKQMQMHQDPTLRLQLLLRTLCRSGRHDLLAIMITLRMFRPIKSPGELVHHMLAIQEWSLEMRPWPAQVFSGYVNFTDHEPWKIITAICTEIAAGRPLLLGSYGKGDDELTCLCLGPLNTKQVFSPLSSLSCEFTLNQLEHLARTTNDNRHWYVESTSGRVSQRLQEKLLEHLDDNDPPSSKVFRIRGTTTVIINPFFWVPIAHNNTRFQYRFKTSGKYLQCILNMS</sequence>
<dbReference type="Pfam" id="PF06985">
    <property type="entry name" value="HET"/>
    <property type="match status" value="1"/>
</dbReference>
<dbReference type="EMBL" id="KI912109">
    <property type="protein sequence ID" value="ETS87170.1"/>
    <property type="molecule type" value="Genomic_DNA"/>
</dbReference>
<dbReference type="OMA" id="RKIWIDQ"/>
<dbReference type="PANTHER" id="PTHR24148">
    <property type="entry name" value="ANKYRIN REPEAT DOMAIN-CONTAINING PROTEIN 39 HOMOLOG-RELATED"/>
    <property type="match status" value="1"/>
</dbReference>
<dbReference type="GeneID" id="19266011"/>
<dbReference type="HOGENOM" id="CLU_390834_0_0_1"/>
<evidence type="ECO:0000259" key="1">
    <source>
        <dbReference type="Pfam" id="PF06985"/>
    </source>
</evidence>
<dbReference type="AlphaFoldDB" id="W3XMH8"/>
<dbReference type="KEGG" id="pfy:PFICI_00998"/>
<dbReference type="RefSeq" id="XP_007827770.1">
    <property type="nucleotide sequence ID" value="XM_007829579.1"/>
</dbReference>
<gene>
    <name evidence="2" type="ORF">PFICI_00998</name>
</gene>
<reference evidence="3" key="1">
    <citation type="journal article" date="2015" name="BMC Genomics">
        <title>Genomic and transcriptomic analysis of the endophytic fungus Pestalotiopsis fici reveals its lifestyle and high potential for synthesis of natural products.</title>
        <authorList>
            <person name="Wang X."/>
            <person name="Zhang X."/>
            <person name="Liu L."/>
            <person name="Xiang M."/>
            <person name="Wang W."/>
            <person name="Sun X."/>
            <person name="Che Y."/>
            <person name="Guo L."/>
            <person name="Liu G."/>
            <person name="Guo L."/>
            <person name="Wang C."/>
            <person name="Yin W.B."/>
            <person name="Stadler M."/>
            <person name="Zhang X."/>
            <person name="Liu X."/>
        </authorList>
    </citation>
    <scope>NUCLEOTIDE SEQUENCE [LARGE SCALE GENOMIC DNA]</scope>
    <source>
        <strain evidence="3">W106-1 / CGMCC3.15140</strain>
    </source>
</reference>
<evidence type="ECO:0000313" key="2">
    <source>
        <dbReference type="EMBL" id="ETS87170.1"/>
    </source>
</evidence>
<accession>W3XMH8</accession>
<protein>
    <recommendedName>
        <fullName evidence="1">Heterokaryon incompatibility domain-containing protein</fullName>
    </recommendedName>
</protein>
<dbReference type="PANTHER" id="PTHR24148:SF64">
    <property type="entry name" value="HETEROKARYON INCOMPATIBILITY DOMAIN-CONTAINING PROTEIN"/>
    <property type="match status" value="1"/>
</dbReference>
<dbReference type="InterPro" id="IPR052895">
    <property type="entry name" value="HetReg/Transcr_Mod"/>
</dbReference>
<feature type="domain" description="Heterokaryon incompatibility" evidence="1">
    <location>
        <begin position="81"/>
        <end position="221"/>
    </location>
</feature>
<dbReference type="Proteomes" id="UP000030651">
    <property type="component" value="Unassembled WGS sequence"/>
</dbReference>
<dbReference type="InParanoid" id="W3XMH8"/>
<dbReference type="OrthoDB" id="5395056at2759"/>
<proteinExistence type="predicted"/>
<organism evidence="2 3">
    <name type="scientific">Pestalotiopsis fici (strain W106-1 / CGMCC3.15140)</name>
    <dbReference type="NCBI Taxonomy" id="1229662"/>
    <lineage>
        <taxon>Eukaryota</taxon>
        <taxon>Fungi</taxon>
        <taxon>Dikarya</taxon>
        <taxon>Ascomycota</taxon>
        <taxon>Pezizomycotina</taxon>
        <taxon>Sordariomycetes</taxon>
        <taxon>Xylariomycetidae</taxon>
        <taxon>Amphisphaeriales</taxon>
        <taxon>Sporocadaceae</taxon>
        <taxon>Pestalotiopsis</taxon>
    </lineage>
</organism>
<keyword evidence="3" id="KW-1185">Reference proteome</keyword>
<evidence type="ECO:0000313" key="3">
    <source>
        <dbReference type="Proteomes" id="UP000030651"/>
    </source>
</evidence>
<dbReference type="eggNOG" id="ENOG502SPND">
    <property type="taxonomic scope" value="Eukaryota"/>
</dbReference>
<dbReference type="InterPro" id="IPR010730">
    <property type="entry name" value="HET"/>
</dbReference>